<reference evidence="1" key="2">
    <citation type="submission" date="2018-02" db="EMBL/GenBank/DDBJ databases">
        <title>Complete genome sequence of the Methanococcus maripaludis type strain JJ (DSM 2067), a model for selenoprotein synthesis in Archaea.</title>
        <authorList>
            <person name="Poehlein A."/>
            <person name="Heym D."/>
            <person name="Quitzke V."/>
            <person name="Fersch J."/>
            <person name="Daniel R."/>
            <person name="Rother M."/>
        </authorList>
    </citation>
    <scope>NUCLEOTIDE SEQUENCE [LARGE SCALE GENOMIC DNA]</scope>
    <source>
        <strain evidence="1">DSM 2067</strain>
    </source>
</reference>
<dbReference type="AlphaFoldDB" id="A0A2L1CB85"/>
<dbReference type="Proteomes" id="UP000567099">
    <property type="component" value="Unassembled WGS sequence"/>
</dbReference>
<name>A0A2L1CB85_METMI</name>
<proteinExistence type="predicted"/>
<dbReference type="Proteomes" id="UP000239462">
    <property type="component" value="Chromosome"/>
</dbReference>
<gene>
    <name evidence="2" type="ORF">HNP94_001600</name>
    <name evidence="3" type="ORF">HNP96_001471</name>
    <name evidence="1" type="ORF">MMJJ_07450</name>
</gene>
<protein>
    <submittedName>
        <fullName evidence="1">Uncharacterized protein</fullName>
    </submittedName>
</protein>
<reference evidence="4" key="1">
    <citation type="journal article" date="2018" name="Genome Announc.">
        <title>Complete Genome Sequence of the Methanococcus maripaludis Type Strain JJ (DSM 2067), a Model for Selenoprotein Synthesis in Archaea.</title>
        <authorList>
            <person name="Poehlein A."/>
            <person name="Heym D."/>
            <person name="Quitzke V."/>
            <person name="Fersch J."/>
            <person name="Daniel R."/>
            <person name="Rother M."/>
        </authorList>
    </citation>
    <scope>NUCLEOTIDE SEQUENCE [LARGE SCALE GENOMIC DNA]</scope>
    <source>
        <strain evidence="4">DSM 2067</strain>
    </source>
</reference>
<dbReference type="GeneID" id="36101835"/>
<sequence>MKKTAFMLLLVFSLVLTSVSGEIINLSEITDLFSEMKAIAMNHSEDLDKIPFATNIAKNERINLNIKTNESDLQVSIIVENGIITSFEKGSLENATMNMYTDEITVREILDSDDPVSSAQSALKADKIRMEGVGIVNSIKVSVVNVLMSFF</sequence>
<evidence type="ECO:0000313" key="3">
    <source>
        <dbReference type="EMBL" id="MBB6497428.1"/>
    </source>
</evidence>
<dbReference type="KEGG" id="mmad:MMJJ_07450"/>
<dbReference type="Proteomes" id="UP000590564">
    <property type="component" value="Unassembled WGS sequence"/>
</dbReference>
<evidence type="ECO:0000313" key="2">
    <source>
        <dbReference type="EMBL" id="MBA2864578.1"/>
    </source>
</evidence>
<dbReference type="EMBL" id="CP026606">
    <property type="protein sequence ID" value="AVB76156.1"/>
    <property type="molecule type" value="Genomic_DNA"/>
</dbReference>
<dbReference type="RefSeq" id="WP_104837739.1">
    <property type="nucleotide sequence ID" value="NZ_CP026606.1"/>
</dbReference>
<organism evidence="1 4">
    <name type="scientific">Methanococcus maripaludis</name>
    <name type="common">Methanococcus deltae</name>
    <dbReference type="NCBI Taxonomy" id="39152"/>
    <lineage>
        <taxon>Archaea</taxon>
        <taxon>Methanobacteriati</taxon>
        <taxon>Methanobacteriota</taxon>
        <taxon>Methanomada group</taxon>
        <taxon>Methanococci</taxon>
        <taxon>Methanococcales</taxon>
        <taxon>Methanococcaceae</taxon>
        <taxon>Methanococcus</taxon>
    </lineage>
</organism>
<evidence type="ECO:0000313" key="1">
    <source>
        <dbReference type="EMBL" id="AVB76156.1"/>
    </source>
</evidence>
<dbReference type="EMBL" id="JACDUO010000002">
    <property type="protein sequence ID" value="MBA2864578.1"/>
    <property type="molecule type" value="Genomic_DNA"/>
</dbReference>
<evidence type="ECO:0000313" key="6">
    <source>
        <dbReference type="Proteomes" id="UP000590564"/>
    </source>
</evidence>
<evidence type="ECO:0000313" key="4">
    <source>
        <dbReference type="Proteomes" id="UP000239462"/>
    </source>
</evidence>
<evidence type="ECO:0000313" key="5">
    <source>
        <dbReference type="Proteomes" id="UP000567099"/>
    </source>
</evidence>
<reference evidence="3 6" key="3">
    <citation type="submission" date="2020-08" db="EMBL/GenBank/DDBJ databases">
        <title>Genomic Encyclopedia of Type Strains, Phase IV (KMG-V): Genome sequencing to study the core and pangenomes of soil and plant-associated prokaryotes.</title>
        <authorList>
            <person name="Whitman W."/>
        </authorList>
    </citation>
    <scope>NUCLEOTIDE SEQUENCE [LARGE SCALE GENOMIC DNA]</scope>
    <source>
        <strain evidence="2 5">C13</strain>
        <strain evidence="3 6">D1</strain>
    </source>
</reference>
<dbReference type="EMBL" id="JACHED010000003">
    <property type="protein sequence ID" value="MBB6497428.1"/>
    <property type="molecule type" value="Genomic_DNA"/>
</dbReference>
<accession>A0A2L1CB85</accession>